<accession>A0A7J7K1V1</accession>
<dbReference type="OrthoDB" id="191651at2759"/>
<organism evidence="3 4">
    <name type="scientific">Bugula neritina</name>
    <name type="common">Brown bryozoan</name>
    <name type="synonym">Sertularia neritina</name>
    <dbReference type="NCBI Taxonomy" id="10212"/>
    <lineage>
        <taxon>Eukaryota</taxon>
        <taxon>Metazoa</taxon>
        <taxon>Spiralia</taxon>
        <taxon>Lophotrochozoa</taxon>
        <taxon>Bryozoa</taxon>
        <taxon>Gymnolaemata</taxon>
        <taxon>Cheilostomatida</taxon>
        <taxon>Flustrina</taxon>
        <taxon>Buguloidea</taxon>
        <taxon>Bugulidae</taxon>
        <taxon>Bugula</taxon>
    </lineage>
</organism>
<dbReference type="EMBL" id="VXIV02001496">
    <property type="protein sequence ID" value="KAF6032609.1"/>
    <property type="molecule type" value="Genomic_DNA"/>
</dbReference>
<dbReference type="CDD" id="cd00201">
    <property type="entry name" value="WW"/>
    <property type="match status" value="2"/>
</dbReference>
<gene>
    <name evidence="3" type="ORF">EB796_009081</name>
</gene>
<dbReference type="Gene3D" id="2.20.70.10">
    <property type="match status" value="2"/>
</dbReference>
<dbReference type="InterPro" id="IPR036020">
    <property type="entry name" value="WW_dom_sf"/>
</dbReference>
<feature type="region of interest" description="Disordered" evidence="1">
    <location>
        <begin position="1"/>
        <end position="51"/>
    </location>
</feature>
<keyword evidence="4" id="KW-1185">Reference proteome</keyword>
<feature type="region of interest" description="Disordered" evidence="1">
    <location>
        <begin position="243"/>
        <end position="282"/>
    </location>
</feature>
<evidence type="ECO:0000256" key="1">
    <source>
        <dbReference type="SAM" id="MobiDB-lite"/>
    </source>
</evidence>
<dbReference type="Pfam" id="PF00397">
    <property type="entry name" value="WW"/>
    <property type="match status" value="2"/>
</dbReference>
<feature type="domain" description="WW" evidence="2">
    <location>
        <begin position="216"/>
        <end position="243"/>
    </location>
</feature>
<sequence>MEVIGASDSISIHTDIPSVPMNGHHREHSNASSYADSLSDGQSYSGSFDSKADTLNRVSQLQTKSSPSHVEASQTTNKMLNLNLQPSIVVTSDSGSPSPSPEEPEVTYANMQIIQEIIAERREKHVDFVSTEENNWQKLKDSDSGKMYYFNPVTKETTWDSPGIRRKNQLNALNHATPSPLSKRLSRVSSFRKGWTETVSEDGDKVYVHNATGEKWHMAVDESGKEYYYKENSQESLWELPEISEGDPSLPTNTNTDWPHGPRSSRTALSSKEEPHPRRASVDNLNARSRNNVFANKALTLPATFSSMSSTNEDQAVRVLCLFIGDTCVPPLPCY</sequence>
<dbReference type="PROSITE" id="PS50020">
    <property type="entry name" value="WW_DOMAIN_2"/>
    <property type="match status" value="2"/>
</dbReference>
<dbReference type="AlphaFoldDB" id="A0A7J7K1V1"/>
<evidence type="ECO:0000313" key="3">
    <source>
        <dbReference type="EMBL" id="KAF6032609.1"/>
    </source>
</evidence>
<reference evidence="3" key="1">
    <citation type="submission" date="2020-06" db="EMBL/GenBank/DDBJ databases">
        <title>Draft genome of Bugula neritina, a colonial animal packing powerful symbionts and potential medicines.</title>
        <authorList>
            <person name="Rayko M."/>
        </authorList>
    </citation>
    <scope>NUCLEOTIDE SEQUENCE [LARGE SCALE GENOMIC DNA]</scope>
    <source>
        <strain evidence="3">Kwan_BN1</strain>
    </source>
</reference>
<feature type="domain" description="WW" evidence="2">
    <location>
        <begin position="130"/>
        <end position="164"/>
    </location>
</feature>
<proteinExistence type="predicted"/>
<dbReference type="SMART" id="SM00456">
    <property type="entry name" value="WW"/>
    <property type="match status" value="2"/>
</dbReference>
<evidence type="ECO:0000313" key="4">
    <source>
        <dbReference type="Proteomes" id="UP000593567"/>
    </source>
</evidence>
<feature type="compositionally biased region" description="Polar residues" evidence="1">
    <location>
        <begin position="30"/>
        <end position="48"/>
    </location>
</feature>
<evidence type="ECO:0000259" key="2">
    <source>
        <dbReference type="PROSITE" id="PS50020"/>
    </source>
</evidence>
<protein>
    <submittedName>
        <fullName evidence="3">ARHGAP12</fullName>
    </submittedName>
</protein>
<name>A0A7J7K1V1_BUGNE</name>
<dbReference type="Proteomes" id="UP000593567">
    <property type="component" value="Unassembled WGS sequence"/>
</dbReference>
<dbReference type="InterPro" id="IPR001202">
    <property type="entry name" value="WW_dom"/>
</dbReference>
<comment type="caution">
    <text evidence="3">The sequence shown here is derived from an EMBL/GenBank/DDBJ whole genome shotgun (WGS) entry which is preliminary data.</text>
</comment>
<feature type="compositionally biased region" description="Basic and acidic residues" evidence="1">
    <location>
        <begin position="271"/>
        <end position="281"/>
    </location>
</feature>
<dbReference type="SUPFAM" id="SSF51045">
    <property type="entry name" value="WW domain"/>
    <property type="match status" value="2"/>
</dbReference>